<dbReference type="Pfam" id="PF00211">
    <property type="entry name" value="Guanylate_cyc"/>
    <property type="match status" value="1"/>
</dbReference>
<reference evidence="2 4" key="1">
    <citation type="journal article" date="2012" name="Nature">
        <title>Algal genomes reveal evolutionary mosaicism and the fate of nucleomorphs.</title>
        <authorList>
            <consortium name="DOE Joint Genome Institute"/>
            <person name="Curtis B.A."/>
            <person name="Tanifuji G."/>
            <person name="Burki F."/>
            <person name="Gruber A."/>
            <person name="Irimia M."/>
            <person name="Maruyama S."/>
            <person name="Arias M.C."/>
            <person name="Ball S.G."/>
            <person name="Gile G.H."/>
            <person name="Hirakawa Y."/>
            <person name="Hopkins J.F."/>
            <person name="Kuo A."/>
            <person name="Rensing S.A."/>
            <person name="Schmutz J."/>
            <person name="Symeonidi A."/>
            <person name="Elias M."/>
            <person name="Eveleigh R.J."/>
            <person name="Herman E.K."/>
            <person name="Klute M.J."/>
            <person name="Nakayama T."/>
            <person name="Obornik M."/>
            <person name="Reyes-Prieto A."/>
            <person name="Armbrust E.V."/>
            <person name="Aves S.J."/>
            <person name="Beiko R.G."/>
            <person name="Coutinho P."/>
            <person name="Dacks J.B."/>
            <person name="Durnford D.G."/>
            <person name="Fast N.M."/>
            <person name="Green B.R."/>
            <person name="Grisdale C.J."/>
            <person name="Hempel F."/>
            <person name="Henrissat B."/>
            <person name="Hoppner M.P."/>
            <person name="Ishida K."/>
            <person name="Kim E."/>
            <person name="Koreny L."/>
            <person name="Kroth P.G."/>
            <person name="Liu Y."/>
            <person name="Malik S.B."/>
            <person name="Maier U.G."/>
            <person name="McRose D."/>
            <person name="Mock T."/>
            <person name="Neilson J.A."/>
            <person name="Onodera N.T."/>
            <person name="Poole A.M."/>
            <person name="Pritham E.J."/>
            <person name="Richards T.A."/>
            <person name="Rocap G."/>
            <person name="Roy S.W."/>
            <person name="Sarai C."/>
            <person name="Schaack S."/>
            <person name="Shirato S."/>
            <person name="Slamovits C.H."/>
            <person name="Spencer D.F."/>
            <person name="Suzuki S."/>
            <person name="Worden A.Z."/>
            <person name="Zauner S."/>
            <person name="Barry K."/>
            <person name="Bell C."/>
            <person name="Bharti A.K."/>
            <person name="Crow J.A."/>
            <person name="Grimwood J."/>
            <person name="Kramer R."/>
            <person name="Lindquist E."/>
            <person name="Lucas S."/>
            <person name="Salamov A."/>
            <person name="McFadden G.I."/>
            <person name="Lane C.E."/>
            <person name="Keeling P.J."/>
            <person name="Gray M.W."/>
            <person name="Grigoriev I.V."/>
            <person name="Archibald J.M."/>
        </authorList>
    </citation>
    <scope>NUCLEOTIDE SEQUENCE</scope>
    <source>
        <strain evidence="2 4">CCMP2712</strain>
    </source>
</reference>
<dbReference type="OrthoDB" id="60033at2759"/>
<dbReference type="KEGG" id="gtt:GUITHDRAFT_46513"/>
<dbReference type="GeneID" id="17291003"/>
<dbReference type="eggNOG" id="ENOG502QQYF">
    <property type="taxonomic scope" value="Eukaryota"/>
</dbReference>
<dbReference type="Gene3D" id="3.30.70.1230">
    <property type="entry name" value="Nucleotide cyclase"/>
    <property type="match status" value="1"/>
</dbReference>
<dbReference type="HOGENOM" id="CLU_1242946_0_0_1"/>
<dbReference type="SUPFAM" id="SSF55073">
    <property type="entry name" value="Nucleotide cyclase"/>
    <property type="match status" value="1"/>
</dbReference>
<dbReference type="EnsemblProtists" id="EKX34266">
    <property type="protein sequence ID" value="EKX34266"/>
    <property type="gene ID" value="GUITHDRAFT_46513"/>
</dbReference>
<sequence length="205" mass="22728">IDRWISELTSMLQLGFGEAGSRFISKNLKGRTFSEIITKEPGSIVNAFFGFCNLRNYEDIAEIEGRNAIHIVNRIANSLHTAVTQSHGDPNSNLGHAFLLVWKSKGVRNIQQVADAALRSYVQCILETTRAEFRQDLFERSKTIELDLCFGLHFGWAVECAIGSECKVDLSYLSPHVNIASRLQAASSQYGVSILISGDVFSLLS</sequence>
<feature type="non-terminal residue" evidence="2">
    <location>
        <position position="1"/>
    </location>
</feature>
<dbReference type="PANTHER" id="PTHR43336:SF3">
    <property type="entry name" value="GUANYLATE CYCLASE DOMAIN-CONTAINING PROTEIN"/>
    <property type="match status" value="1"/>
</dbReference>
<dbReference type="RefSeq" id="XP_005821246.1">
    <property type="nucleotide sequence ID" value="XM_005821189.1"/>
</dbReference>
<dbReference type="GO" id="GO:0035556">
    <property type="term" value="P:intracellular signal transduction"/>
    <property type="evidence" value="ECO:0007669"/>
    <property type="project" value="InterPro"/>
</dbReference>
<reference evidence="4" key="2">
    <citation type="submission" date="2012-11" db="EMBL/GenBank/DDBJ databases">
        <authorList>
            <person name="Kuo A."/>
            <person name="Curtis B.A."/>
            <person name="Tanifuji G."/>
            <person name="Burki F."/>
            <person name="Gruber A."/>
            <person name="Irimia M."/>
            <person name="Maruyama S."/>
            <person name="Arias M.C."/>
            <person name="Ball S.G."/>
            <person name="Gile G.H."/>
            <person name="Hirakawa Y."/>
            <person name="Hopkins J.F."/>
            <person name="Rensing S.A."/>
            <person name="Schmutz J."/>
            <person name="Symeonidi A."/>
            <person name="Elias M."/>
            <person name="Eveleigh R.J."/>
            <person name="Herman E.K."/>
            <person name="Klute M.J."/>
            <person name="Nakayama T."/>
            <person name="Obornik M."/>
            <person name="Reyes-Prieto A."/>
            <person name="Armbrust E.V."/>
            <person name="Aves S.J."/>
            <person name="Beiko R.G."/>
            <person name="Coutinho P."/>
            <person name="Dacks J.B."/>
            <person name="Durnford D.G."/>
            <person name="Fast N.M."/>
            <person name="Green B.R."/>
            <person name="Grisdale C."/>
            <person name="Hempe F."/>
            <person name="Henrissat B."/>
            <person name="Hoppner M.P."/>
            <person name="Ishida K.-I."/>
            <person name="Kim E."/>
            <person name="Koreny L."/>
            <person name="Kroth P.G."/>
            <person name="Liu Y."/>
            <person name="Malik S.-B."/>
            <person name="Maier U.G."/>
            <person name="McRose D."/>
            <person name="Mock T."/>
            <person name="Neilson J.A."/>
            <person name="Onodera N.T."/>
            <person name="Poole A.M."/>
            <person name="Pritham E.J."/>
            <person name="Richards T.A."/>
            <person name="Rocap G."/>
            <person name="Roy S.W."/>
            <person name="Sarai C."/>
            <person name="Schaack S."/>
            <person name="Shirato S."/>
            <person name="Slamovits C.H."/>
            <person name="Spencer D.F."/>
            <person name="Suzuki S."/>
            <person name="Worden A.Z."/>
            <person name="Zauner S."/>
            <person name="Barry K."/>
            <person name="Bell C."/>
            <person name="Bharti A.K."/>
            <person name="Crow J.A."/>
            <person name="Grimwood J."/>
            <person name="Kramer R."/>
            <person name="Lindquist E."/>
            <person name="Lucas S."/>
            <person name="Salamov A."/>
            <person name="McFadden G.I."/>
            <person name="Lane C.E."/>
            <person name="Keeling P.J."/>
            <person name="Gray M.W."/>
            <person name="Grigoriev I.V."/>
            <person name="Archibald J.M."/>
        </authorList>
    </citation>
    <scope>NUCLEOTIDE SEQUENCE</scope>
    <source>
        <strain evidence="4">CCMP2712</strain>
    </source>
</reference>
<evidence type="ECO:0000259" key="1">
    <source>
        <dbReference type="Pfam" id="PF00211"/>
    </source>
</evidence>
<accession>L1IDF2</accession>
<feature type="domain" description="Guanylate cyclase" evidence="1">
    <location>
        <begin position="51"/>
        <end position="204"/>
    </location>
</feature>
<gene>
    <name evidence="2" type="ORF">GUITHDRAFT_46513</name>
</gene>
<reference evidence="3" key="3">
    <citation type="submission" date="2016-03" db="UniProtKB">
        <authorList>
            <consortium name="EnsemblProtists"/>
        </authorList>
    </citation>
    <scope>IDENTIFICATION</scope>
</reference>
<dbReference type="PaxDb" id="55529-EKX34266"/>
<evidence type="ECO:0000313" key="3">
    <source>
        <dbReference type="EnsemblProtists" id="EKX34266"/>
    </source>
</evidence>
<name>L1IDF2_GUITC</name>
<dbReference type="InterPro" id="IPR029787">
    <property type="entry name" value="Nucleotide_cyclase"/>
</dbReference>
<evidence type="ECO:0000313" key="4">
    <source>
        <dbReference type="Proteomes" id="UP000011087"/>
    </source>
</evidence>
<dbReference type="EMBL" id="JH993114">
    <property type="protein sequence ID" value="EKX34266.1"/>
    <property type="molecule type" value="Genomic_DNA"/>
</dbReference>
<organism evidence="2">
    <name type="scientific">Guillardia theta (strain CCMP2712)</name>
    <name type="common">Cryptophyte</name>
    <dbReference type="NCBI Taxonomy" id="905079"/>
    <lineage>
        <taxon>Eukaryota</taxon>
        <taxon>Cryptophyceae</taxon>
        <taxon>Pyrenomonadales</taxon>
        <taxon>Geminigeraceae</taxon>
        <taxon>Guillardia</taxon>
    </lineage>
</organism>
<dbReference type="Proteomes" id="UP000011087">
    <property type="component" value="Unassembled WGS sequence"/>
</dbReference>
<feature type="non-terminal residue" evidence="2">
    <location>
        <position position="205"/>
    </location>
</feature>
<dbReference type="PANTHER" id="PTHR43336">
    <property type="entry name" value="OXYGEN SENSOR HISTIDINE KINASE RESPONSE REGULATOR DEVS/DOSS"/>
    <property type="match status" value="1"/>
</dbReference>
<dbReference type="GO" id="GO:0009190">
    <property type="term" value="P:cyclic nucleotide biosynthetic process"/>
    <property type="evidence" value="ECO:0007669"/>
    <property type="project" value="InterPro"/>
</dbReference>
<proteinExistence type="predicted"/>
<dbReference type="AlphaFoldDB" id="L1IDF2"/>
<protein>
    <recommendedName>
        <fullName evidence="1">Guanylate cyclase domain-containing protein</fullName>
    </recommendedName>
</protein>
<keyword evidence="4" id="KW-1185">Reference proteome</keyword>
<evidence type="ECO:0000313" key="2">
    <source>
        <dbReference type="EMBL" id="EKX34266.1"/>
    </source>
</evidence>
<dbReference type="InterPro" id="IPR001054">
    <property type="entry name" value="A/G_cyclase"/>
</dbReference>